<evidence type="ECO:0000256" key="4">
    <source>
        <dbReference type="ARBA" id="ARBA00022679"/>
    </source>
</evidence>
<proteinExistence type="predicted"/>
<keyword evidence="2" id="KW-0597">Phosphoprotein</keyword>
<keyword evidence="4" id="KW-0808">Transferase</keyword>
<dbReference type="GO" id="GO:0016301">
    <property type="term" value="F:kinase activity"/>
    <property type="evidence" value="ECO:0007669"/>
    <property type="project" value="UniProtKB-KW"/>
</dbReference>
<dbReference type="AlphaFoldDB" id="A0A1S8RP64"/>
<dbReference type="InterPro" id="IPR036095">
    <property type="entry name" value="PTS_EIIB-like_sf"/>
</dbReference>
<evidence type="ECO:0000256" key="3">
    <source>
        <dbReference type="ARBA" id="ARBA00022597"/>
    </source>
</evidence>
<comment type="caution">
    <text evidence="8">The sequence shown here is derived from an EMBL/GenBank/DDBJ whole genome shotgun (WGS) entry which is preliminary data.</text>
</comment>
<dbReference type="EMBL" id="LZZI01000150">
    <property type="protein sequence ID" value="OOM55016.1"/>
    <property type="molecule type" value="Genomic_DNA"/>
</dbReference>
<dbReference type="InterPro" id="IPR003501">
    <property type="entry name" value="PTS_EIIB_2/3"/>
</dbReference>
<sequence length="103" mass="10994">MNIVGITSCTVGIAHTYMARERLIASGKKLGINVKIEAQGSAGVEYQLTDEDIKNADAVLIASDVVVAGKERFKGKPLIEVPVSMGIKSPENLLTQIKNKLGK</sequence>
<dbReference type="GO" id="GO:0090563">
    <property type="term" value="F:protein-phosphocysteine-sugar phosphotransferase activity"/>
    <property type="evidence" value="ECO:0007669"/>
    <property type="project" value="TreeGrafter"/>
</dbReference>
<dbReference type="NCBIfam" id="TIGR00829">
    <property type="entry name" value="FRU"/>
    <property type="match status" value="1"/>
</dbReference>
<accession>A0A1S8RP64</accession>
<keyword evidence="6" id="KW-0418">Kinase</keyword>
<gene>
    <name evidence="8" type="primary">manP</name>
    <name evidence="8" type="ORF">CLBCK_45690</name>
</gene>
<dbReference type="CDD" id="cd05569">
    <property type="entry name" value="PTS_IIB_fructose"/>
    <property type="match status" value="1"/>
</dbReference>
<dbReference type="InterPro" id="IPR013011">
    <property type="entry name" value="PTS_EIIB_2"/>
</dbReference>
<dbReference type="InterPro" id="IPR050864">
    <property type="entry name" value="Bacterial_PTS_Sugar_Transport"/>
</dbReference>
<dbReference type="RefSeq" id="WP_077840759.1">
    <property type="nucleotide sequence ID" value="NZ_JABTAE010000001.1"/>
</dbReference>
<dbReference type="Gene3D" id="3.40.50.2300">
    <property type="match status" value="1"/>
</dbReference>
<organism evidence="8 9">
    <name type="scientific">Clostridium beijerinckii</name>
    <name type="common">Clostridium MP</name>
    <dbReference type="NCBI Taxonomy" id="1520"/>
    <lineage>
        <taxon>Bacteria</taxon>
        <taxon>Bacillati</taxon>
        <taxon>Bacillota</taxon>
        <taxon>Clostridia</taxon>
        <taxon>Eubacteriales</taxon>
        <taxon>Clostridiaceae</taxon>
        <taxon>Clostridium</taxon>
    </lineage>
</organism>
<evidence type="ECO:0000313" key="9">
    <source>
        <dbReference type="Proteomes" id="UP000190973"/>
    </source>
</evidence>
<keyword evidence="1" id="KW-0813">Transport</keyword>
<evidence type="ECO:0000313" key="8">
    <source>
        <dbReference type="EMBL" id="OOM55016.1"/>
    </source>
</evidence>
<dbReference type="PROSITE" id="PS51099">
    <property type="entry name" value="PTS_EIIB_TYPE_2"/>
    <property type="match status" value="1"/>
</dbReference>
<dbReference type="GO" id="GO:0009401">
    <property type="term" value="P:phosphoenolpyruvate-dependent sugar phosphotransferase system"/>
    <property type="evidence" value="ECO:0007669"/>
    <property type="project" value="UniProtKB-KW"/>
</dbReference>
<dbReference type="FunFam" id="3.40.50.2300:FF:000014">
    <property type="entry name" value="PTS system fructose-like transporter subunit IIB"/>
    <property type="match status" value="1"/>
</dbReference>
<dbReference type="GO" id="GO:0022877">
    <property type="term" value="F:protein-N(PI)-phosphohistidine-fructose phosphotransferase system transporter activity"/>
    <property type="evidence" value="ECO:0007669"/>
    <property type="project" value="InterPro"/>
</dbReference>
<keyword evidence="3" id="KW-0762">Sugar transport</keyword>
<keyword evidence="5" id="KW-0598">Phosphotransferase system</keyword>
<dbReference type="SUPFAM" id="SSF52794">
    <property type="entry name" value="PTS system IIB component-like"/>
    <property type="match status" value="1"/>
</dbReference>
<reference evidence="8 9" key="1">
    <citation type="submission" date="2016-05" db="EMBL/GenBank/DDBJ databases">
        <title>Microbial solvent formation.</title>
        <authorList>
            <person name="Poehlein A."/>
            <person name="Montoya Solano J.D."/>
            <person name="Flitsch S."/>
            <person name="Krabben P."/>
            <person name="Duerre P."/>
            <person name="Daniel R."/>
        </authorList>
    </citation>
    <scope>NUCLEOTIDE SEQUENCE [LARGE SCALE GENOMIC DNA]</scope>
    <source>
        <strain evidence="8 9">DSM 53</strain>
    </source>
</reference>
<dbReference type="PANTHER" id="PTHR30505">
    <property type="entry name" value="FRUCTOSE-LIKE PERMEASE"/>
    <property type="match status" value="1"/>
</dbReference>
<dbReference type="GO" id="GO:0005886">
    <property type="term" value="C:plasma membrane"/>
    <property type="evidence" value="ECO:0007669"/>
    <property type="project" value="TreeGrafter"/>
</dbReference>
<evidence type="ECO:0000259" key="7">
    <source>
        <dbReference type="PROSITE" id="PS51099"/>
    </source>
</evidence>
<dbReference type="Proteomes" id="UP000190973">
    <property type="component" value="Unassembled WGS sequence"/>
</dbReference>
<evidence type="ECO:0000256" key="6">
    <source>
        <dbReference type="ARBA" id="ARBA00022777"/>
    </source>
</evidence>
<evidence type="ECO:0000256" key="5">
    <source>
        <dbReference type="ARBA" id="ARBA00022683"/>
    </source>
</evidence>
<feature type="domain" description="PTS EIIB type-2" evidence="7">
    <location>
        <begin position="1"/>
        <end position="99"/>
    </location>
</feature>
<dbReference type="PANTHER" id="PTHR30505:SF0">
    <property type="entry name" value="FRUCTOSE-LIKE PTS SYSTEM EIIBC COMPONENT-RELATED"/>
    <property type="match status" value="1"/>
</dbReference>
<name>A0A1S8RP64_CLOBE</name>
<protein>
    <submittedName>
        <fullName evidence="8">PTS system mannose-specific EIIBCA component</fullName>
    </submittedName>
</protein>
<evidence type="ECO:0000256" key="1">
    <source>
        <dbReference type="ARBA" id="ARBA00022448"/>
    </source>
</evidence>
<evidence type="ECO:0000256" key="2">
    <source>
        <dbReference type="ARBA" id="ARBA00022553"/>
    </source>
</evidence>
<dbReference type="Pfam" id="PF02302">
    <property type="entry name" value="PTS_IIB"/>
    <property type="match status" value="1"/>
</dbReference>
<dbReference type="InterPro" id="IPR003353">
    <property type="entry name" value="PTS_IIB_fruc"/>
</dbReference>